<sequence length="134" mass="14978">MSQAQQQQVNIADLDMNSLQQVKGQLEEELNHLTQSYSKLKNVQGRFTDCAESVDALKVEKADGKLSNVSKVIVDVGTGYYVEKSVGDASKFYNDKVGYVKNNLGTLEKTITDKQSTLRAIVNVMQDKMQEQQK</sequence>
<evidence type="ECO:0000313" key="3">
    <source>
        <dbReference type="EMBL" id="KAG2231105.1"/>
    </source>
</evidence>
<feature type="coiled-coil region" evidence="2">
    <location>
        <begin position="9"/>
        <end position="43"/>
    </location>
</feature>
<evidence type="ECO:0000256" key="1">
    <source>
        <dbReference type="ARBA" id="ARBA00010048"/>
    </source>
</evidence>
<dbReference type="GO" id="GO:0051082">
    <property type="term" value="F:unfolded protein binding"/>
    <property type="evidence" value="ECO:0007669"/>
    <property type="project" value="InterPro"/>
</dbReference>
<dbReference type="InterPro" id="IPR009053">
    <property type="entry name" value="Prefoldin"/>
</dbReference>
<dbReference type="SUPFAM" id="SSF46579">
    <property type="entry name" value="Prefoldin"/>
    <property type="match status" value="1"/>
</dbReference>
<dbReference type="GO" id="GO:0006457">
    <property type="term" value="P:protein folding"/>
    <property type="evidence" value="ECO:0007669"/>
    <property type="project" value="InterPro"/>
</dbReference>
<dbReference type="PANTHER" id="PTHR12674:SF2">
    <property type="entry name" value="PREFOLDIN SUBUNIT 5"/>
    <property type="match status" value="1"/>
</dbReference>
<evidence type="ECO:0000313" key="4">
    <source>
        <dbReference type="Proteomes" id="UP000613177"/>
    </source>
</evidence>
<proteinExistence type="inferred from homology"/>
<dbReference type="GO" id="GO:1990113">
    <property type="term" value="P:RNA polymerase I assembly"/>
    <property type="evidence" value="ECO:0007669"/>
    <property type="project" value="TreeGrafter"/>
</dbReference>
<name>A0A8H7SMD9_9FUNG</name>
<comment type="similarity">
    <text evidence="1">Belongs to the prefoldin subunit alpha family.</text>
</comment>
<dbReference type="GO" id="GO:1990115">
    <property type="term" value="P:RNA polymerase III assembly"/>
    <property type="evidence" value="ECO:0007669"/>
    <property type="project" value="TreeGrafter"/>
</dbReference>
<comment type="caution">
    <text evidence="3">The sequence shown here is derived from an EMBL/GenBank/DDBJ whole genome shotgun (WGS) entry which is preliminary data.</text>
</comment>
<dbReference type="CDD" id="cd23157">
    <property type="entry name" value="Prefoldin_5"/>
    <property type="match status" value="1"/>
</dbReference>
<dbReference type="Proteomes" id="UP000613177">
    <property type="component" value="Unassembled WGS sequence"/>
</dbReference>
<organism evidence="3 4">
    <name type="scientific">Thamnidium elegans</name>
    <dbReference type="NCBI Taxonomy" id="101142"/>
    <lineage>
        <taxon>Eukaryota</taxon>
        <taxon>Fungi</taxon>
        <taxon>Fungi incertae sedis</taxon>
        <taxon>Mucoromycota</taxon>
        <taxon>Mucoromycotina</taxon>
        <taxon>Mucoromycetes</taxon>
        <taxon>Mucorales</taxon>
        <taxon>Mucorineae</taxon>
        <taxon>Mucoraceae</taxon>
        <taxon>Thamnidium</taxon>
    </lineage>
</organism>
<dbReference type="AlphaFoldDB" id="A0A8H7SMD9"/>
<keyword evidence="2" id="KW-0175">Coiled coil</keyword>
<dbReference type="PANTHER" id="PTHR12674">
    <property type="entry name" value="PREFOLDIN SUBUNIT 5"/>
    <property type="match status" value="1"/>
</dbReference>
<reference evidence="3" key="1">
    <citation type="submission" date="2021-01" db="EMBL/GenBank/DDBJ databases">
        <title>Metabolic potential, ecology and presence of endohyphal bacteria is reflected in genomic diversity of Mucoromycotina.</title>
        <authorList>
            <person name="Muszewska A."/>
            <person name="Okrasinska A."/>
            <person name="Steczkiewicz K."/>
            <person name="Drgas O."/>
            <person name="Orlowska M."/>
            <person name="Perlinska-Lenart U."/>
            <person name="Aleksandrzak-Piekarczyk T."/>
            <person name="Szatraj K."/>
            <person name="Zielenkiewicz U."/>
            <person name="Pilsyk S."/>
            <person name="Malc E."/>
            <person name="Mieczkowski P."/>
            <person name="Kruszewska J.S."/>
            <person name="Biernat P."/>
            <person name="Pawlowska J."/>
        </authorList>
    </citation>
    <scope>NUCLEOTIDE SEQUENCE</scope>
    <source>
        <strain evidence="3">WA0000018081</strain>
    </source>
</reference>
<dbReference type="Pfam" id="PF02996">
    <property type="entry name" value="Prefoldin"/>
    <property type="match status" value="1"/>
</dbReference>
<dbReference type="GO" id="GO:1990114">
    <property type="term" value="P:RNA polymerase II core complex assembly"/>
    <property type="evidence" value="ECO:0007669"/>
    <property type="project" value="TreeGrafter"/>
</dbReference>
<dbReference type="Gene3D" id="1.10.287.370">
    <property type="match status" value="1"/>
</dbReference>
<dbReference type="EMBL" id="JAEPRE010000167">
    <property type="protein sequence ID" value="KAG2231105.1"/>
    <property type="molecule type" value="Genomic_DNA"/>
</dbReference>
<dbReference type="NCBIfam" id="TIGR00293">
    <property type="entry name" value="prefoldin subunit alpha"/>
    <property type="match status" value="1"/>
</dbReference>
<protein>
    <recommendedName>
        <fullName evidence="5">Prefoldin subunit 5</fullName>
    </recommendedName>
</protein>
<accession>A0A8H7SMD9</accession>
<gene>
    <name evidence="3" type="ORF">INT48_008495</name>
</gene>
<evidence type="ECO:0008006" key="5">
    <source>
        <dbReference type="Google" id="ProtNLM"/>
    </source>
</evidence>
<keyword evidence="4" id="KW-1185">Reference proteome</keyword>
<evidence type="ECO:0000256" key="2">
    <source>
        <dbReference type="SAM" id="Coils"/>
    </source>
</evidence>
<dbReference type="GO" id="GO:0005737">
    <property type="term" value="C:cytoplasm"/>
    <property type="evidence" value="ECO:0007669"/>
    <property type="project" value="TreeGrafter"/>
</dbReference>
<dbReference type="GO" id="GO:0016272">
    <property type="term" value="C:prefoldin complex"/>
    <property type="evidence" value="ECO:0007669"/>
    <property type="project" value="InterPro"/>
</dbReference>
<dbReference type="InterPro" id="IPR011599">
    <property type="entry name" value="PFD_alpha_archaea"/>
</dbReference>
<dbReference type="InterPro" id="IPR004127">
    <property type="entry name" value="Prefoldin_subunit_alpha"/>
</dbReference>